<sequence length="81" mass="9194">MLSYSIQNKLPVTFHGYIERERLISELGNYDIFIQPSRTEPFGYSVTEAMASGCVPICSKVGGLQDQVIHFQFDYSLKIKS</sequence>
<proteinExistence type="predicted"/>
<dbReference type="EMBL" id="JXTG01000006">
    <property type="protein sequence ID" value="KIP21282.1"/>
    <property type="molecule type" value="Genomic_DNA"/>
</dbReference>
<dbReference type="SUPFAM" id="SSF53756">
    <property type="entry name" value="UDP-Glycosyltransferase/glycogen phosphorylase"/>
    <property type="match status" value="1"/>
</dbReference>
<keyword evidence="3" id="KW-1185">Reference proteome</keyword>
<accession>A0A0D0HPR7</accession>
<evidence type="ECO:0000313" key="3">
    <source>
        <dbReference type="Proteomes" id="UP000032047"/>
    </source>
</evidence>
<dbReference type="GO" id="GO:0016757">
    <property type="term" value="F:glycosyltransferase activity"/>
    <property type="evidence" value="ECO:0007669"/>
    <property type="project" value="InterPro"/>
</dbReference>
<protein>
    <submittedName>
        <fullName evidence="2">Glycogen synthase</fullName>
    </submittedName>
</protein>
<reference evidence="2 3" key="1">
    <citation type="submission" date="2015-01" db="EMBL/GenBank/DDBJ databases">
        <title>Genome sequence of Anoxybacillus ayderensis strain AB04.</title>
        <authorList>
            <person name="Belduz A.O."/>
            <person name="Canakci S."/>
            <person name="Chan K.-G."/>
            <person name="Kahar U.M."/>
            <person name="Yaakob A.S."/>
            <person name="Chan C.S."/>
            <person name="Goh K.M."/>
        </authorList>
    </citation>
    <scope>NUCLEOTIDE SEQUENCE [LARGE SCALE GENOMIC DNA]</scope>
    <source>
        <strain evidence="2 3">AB04</strain>
    </source>
</reference>
<evidence type="ECO:0000313" key="2">
    <source>
        <dbReference type="EMBL" id="KIP21282.1"/>
    </source>
</evidence>
<dbReference type="Proteomes" id="UP000032047">
    <property type="component" value="Unassembled WGS sequence"/>
</dbReference>
<dbReference type="PANTHER" id="PTHR45947">
    <property type="entry name" value="SULFOQUINOVOSYL TRANSFERASE SQD2"/>
    <property type="match status" value="1"/>
</dbReference>
<dbReference type="InterPro" id="IPR050194">
    <property type="entry name" value="Glycosyltransferase_grp1"/>
</dbReference>
<comment type="caution">
    <text evidence="2">The sequence shown here is derived from an EMBL/GenBank/DDBJ whole genome shotgun (WGS) entry which is preliminary data.</text>
</comment>
<evidence type="ECO:0000259" key="1">
    <source>
        <dbReference type="Pfam" id="PF00534"/>
    </source>
</evidence>
<dbReference type="Pfam" id="PF00534">
    <property type="entry name" value="Glycos_transf_1"/>
    <property type="match status" value="1"/>
</dbReference>
<dbReference type="Gene3D" id="3.40.50.2000">
    <property type="entry name" value="Glycogen Phosphorylase B"/>
    <property type="match status" value="1"/>
</dbReference>
<gene>
    <name evidence="2" type="ORF">JV16_01520</name>
</gene>
<dbReference type="InterPro" id="IPR001296">
    <property type="entry name" value="Glyco_trans_1"/>
</dbReference>
<dbReference type="PANTHER" id="PTHR45947:SF3">
    <property type="entry name" value="SULFOQUINOVOSYL TRANSFERASE SQD2"/>
    <property type="match status" value="1"/>
</dbReference>
<name>A0A0D0HPR7_9BACL</name>
<dbReference type="AlphaFoldDB" id="A0A0D0HPR7"/>
<feature type="domain" description="Glycosyl transferase family 1" evidence="1">
    <location>
        <begin position="11"/>
        <end position="72"/>
    </location>
</feature>
<organism evidence="2 3">
    <name type="scientific">Anoxybacillus ayderensis</name>
    <dbReference type="NCBI Taxonomy" id="265546"/>
    <lineage>
        <taxon>Bacteria</taxon>
        <taxon>Bacillati</taxon>
        <taxon>Bacillota</taxon>
        <taxon>Bacilli</taxon>
        <taxon>Bacillales</taxon>
        <taxon>Anoxybacillaceae</taxon>
        <taxon>Anoxybacillus</taxon>
    </lineage>
</organism>